<evidence type="ECO:0000256" key="2">
    <source>
        <dbReference type="ARBA" id="ARBA00022679"/>
    </source>
</evidence>
<comment type="caution">
    <text evidence="5">The sequence shown here is derived from an EMBL/GenBank/DDBJ whole genome shotgun (WGS) entry which is preliminary data.</text>
</comment>
<sequence>MSSLIDLAQTIAVEAKRLADYIEENNLPNPSFAADGPAFLPIPSDNQQLKASQGRLHAAAQDITALQFHDNASLHIIIRFKIADAIPNTPDGATFDAVATTTGLPTSLIARLIRHASLYYVFHEPRPGVAAHTRASLALRTGEGVRDRLDMVFEELGPASLRAAHALSAFPGSEEPNETGFGLAFGGQSLYQYLSERPERARVFGGAMATHQETAGRINKIDSLIEGFNWKGLGQATVVDVGGSHGQVSIAIAKVAPELRFVVQDLPTTVEQGRKMLDPALAHKISFMAYDMNDVQPVAADVYLFRHVFPNWPRKYCVKFLKNLVPVMKPGARVILNQGCLSKCDTLPRWENKFIRCTDMCMLSKFNSSERTEEEWKEIFRLADPRFKFCGVRDNARDDVFFVYEAVWEENGSEMPN</sequence>
<dbReference type="CDD" id="cd02440">
    <property type="entry name" value="AdoMet_MTases"/>
    <property type="match status" value="1"/>
</dbReference>
<dbReference type="GO" id="GO:0008171">
    <property type="term" value="F:O-methyltransferase activity"/>
    <property type="evidence" value="ECO:0007669"/>
    <property type="project" value="InterPro"/>
</dbReference>
<proteinExistence type="predicted"/>
<dbReference type="Proteomes" id="UP000325902">
    <property type="component" value="Unassembled WGS sequence"/>
</dbReference>
<dbReference type="AlphaFoldDB" id="A0A5N5DEP9"/>
<dbReference type="InterPro" id="IPR016461">
    <property type="entry name" value="COMT-like"/>
</dbReference>
<dbReference type="SUPFAM" id="SSF53335">
    <property type="entry name" value="S-adenosyl-L-methionine-dependent methyltransferases"/>
    <property type="match status" value="1"/>
</dbReference>
<evidence type="ECO:0000256" key="1">
    <source>
        <dbReference type="ARBA" id="ARBA00022603"/>
    </source>
</evidence>
<feature type="domain" description="O-methyltransferase C-terminal" evidence="4">
    <location>
        <begin position="177"/>
        <end position="381"/>
    </location>
</feature>
<dbReference type="InterPro" id="IPR001077">
    <property type="entry name" value="COMT_C"/>
</dbReference>
<evidence type="ECO:0000256" key="3">
    <source>
        <dbReference type="ARBA" id="ARBA00022691"/>
    </source>
</evidence>
<keyword evidence="3" id="KW-0949">S-adenosyl-L-methionine</keyword>
<dbReference type="GO" id="GO:0032259">
    <property type="term" value="P:methylation"/>
    <property type="evidence" value="ECO:0007669"/>
    <property type="project" value="UniProtKB-KW"/>
</dbReference>
<name>A0A5N5DEP9_9PEZI</name>
<accession>A0A5N5DEP9</accession>
<organism evidence="5 6">
    <name type="scientific">Lasiodiplodia theobromae</name>
    <dbReference type="NCBI Taxonomy" id="45133"/>
    <lineage>
        <taxon>Eukaryota</taxon>
        <taxon>Fungi</taxon>
        <taxon>Dikarya</taxon>
        <taxon>Ascomycota</taxon>
        <taxon>Pezizomycotina</taxon>
        <taxon>Dothideomycetes</taxon>
        <taxon>Dothideomycetes incertae sedis</taxon>
        <taxon>Botryosphaeriales</taxon>
        <taxon>Botryosphaeriaceae</taxon>
        <taxon>Lasiodiplodia</taxon>
    </lineage>
</organism>
<evidence type="ECO:0000313" key="6">
    <source>
        <dbReference type="Proteomes" id="UP000325902"/>
    </source>
</evidence>
<dbReference type="Gene3D" id="3.40.50.150">
    <property type="entry name" value="Vaccinia Virus protein VP39"/>
    <property type="match status" value="1"/>
</dbReference>
<dbReference type="InterPro" id="IPR036390">
    <property type="entry name" value="WH_DNA-bd_sf"/>
</dbReference>
<evidence type="ECO:0000259" key="4">
    <source>
        <dbReference type="Pfam" id="PF00891"/>
    </source>
</evidence>
<protein>
    <submittedName>
        <fullName evidence="5">O-methyltransferase gsfB</fullName>
    </submittedName>
</protein>
<evidence type="ECO:0000313" key="5">
    <source>
        <dbReference type="EMBL" id="KAB2576353.1"/>
    </source>
</evidence>
<dbReference type="InterPro" id="IPR029063">
    <property type="entry name" value="SAM-dependent_MTases_sf"/>
</dbReference>
<reference evidence="5 6" key="1">
    <citation type="journal article" date="2019" name="Sci. Rep.">
        <title>A multi-omics analysis of the grapevine pathogen Lasiodiplodia theobromae reveals that temperature affects the expression of virulence- and pathogenicity-related genes.</title>
        <authorList>
            <person name="Felix C."/>
            <person name="Meneses R."/>
            <person name="Goncalves M.F.M."/>
            <person name="Tilleman L."/>
            <person name="Duarte A.S."/>
            <person name="Jorrin-Novo J.V."/>
            <person name="Van de Peer Y."/>
            <person name="Deforce D."/>
            <person name="Van Nieuwerburgh F."/>
            <person name="Esteves A.C."/>
            <person name="Alves A."/>
        </authorList>
    </citation>
    <scope>NUCLEOTIDE SEQUENCE [LARGE SCALE GENOMIC DNA]</scope>
    <source>
        <strain evidence="5 6">LA-SOL3</strain>
    </source>
</reference>
<gene>
    <name evidence="5" type="primary">gsfB_1</name>
    <name evidence="5" type="ORF">DBV05_g5017</name>
</gene>
<dbReference type="PANTHER" id="PTHR43712:SF12">
    <property type="entry name" value="STERIGMATOCYSTIN 8-O-METHYLTRANSFERASE"/>
    <property type="match status" value="1"/>
</dbReference>
<dbReference type="OrthoDB" id="1606438at2759"/>
<dbReference type="Gene3D" id="1.10.10.10">
    <property type="entry name" value="Winged helix-like DNA-binding domain superfamily/Winged helix DNA-binding domain"/>
    <property type="match status" value="1"/>
</dbReference>
<keyword evidence="6" id="KW-1185">Reference proteome</keyword>
<dbReference type="PANTHER" id="PTHR43712">
    <property type="entry name" value="PUTATIVE (AFU_ORTHOLOGUE AFUA_4G14580)-RELATED"/>
    <property type="match status" value="1"/>
</dbReference>
<dbReference type="Pfam" id="PF00891">
    <property type="entry name" value="Methyltransf_2"/>
    <property type="match status" value="1"/>
</dbReference>
<keyword evidence="2 5" id="KW-0808">Transferase</keyword>
<dbReference type="EMBL" id="VCHE01000024">
    <property type="protein sequence ID" value="KAB2576353.1"/>
    <property type="molecule type" value="Genomic_DNA"/>
</dbReference>
<dbReference type="InterPro" id="IPR036388">
    <property type="entry name" value="WH-like_DNA-bd_sf"/>
</dbReference>
<dbReference type="PROSITE" id="PS51683">
    <property type="entry name" value="SAM_OMT_II"/>
    <property type="match status" value="1"/>
</dbReference>
<dbReference type="SUPFAM" id="SSF46785">
    <property type="entry name" value="Winged helix' DNA-binding domain"/>
    <property type="match status" value="1"/>
</dbReference>
<keyword evidence="1 5" id="KW-0489">Methyltransferase</keyword>